<comment type="caution">
    <text evidence="1">The sequence shown here is derived from an EMBL/GenBank/DDBJ whole genome shotgun (WGS) entry which is preliminary data.</text>
</comment>
<dbReference type="AlphaFoldDB" id="A0AAD7HGN3"/>
<protein>
    <submittedName>
        <fullName evidence="1">Uncharacterized protein</fullName>
    </submittedName>
</protein>
<organism evidence="1 2">
    <name type="scientific">Mycena metata</name>
    <dbReference type="NCBI Taxonomy" id="1033252"/>
    <lineage>
        <taxon>Eukaryota</taxon>
        <taxon>Fungi</taxon>
        <taxon>Dikarya</taxon>
        <taxon>Basidiomycota</taxon>
        <taxon>Agaricomycotina</taxon>
        <taxon>Agaricomycetes</taxon>
        <taxon>Agaricomycetidae</taxon>
        <taxon>Agaricales</taxon>
        <taxon>Marasmiineae</taxon>
        <taxon>Mycenaceae</taxon>
        <taxon>Mycena</taxon>
    </lineage>
</organism>
<evidence type="ECO:0000313" key="1">
    <source>
        <dbReference type="EMBL" id="KAJ7719393.1"/>
    </source>
</evidence>
<accession>A0AAD7HGN3</accession>
<name>A0AAD7HGN3_9AGAR</name>
<dbReference type="EMBL" id="JARKIB010000253">
    <property type="protein sequence ID" value="KAJ7719393.1"/>
    <property type="molecule type" value="Genomic_DNA"/>
</dbReference>
<dbReference type="Proteomes" id="UP001215598">
    <property type="component" value="Unassembled WGS sequence"/>
</dbReference>
<reference evidence="1" key="1">
    <citation type="submission" date="2023-03" db="EMBL/GenBank/DDBJ databases">
        <title>Massive genome expansion in bonnet fungi (Mycena s.s.) driven by repeated elements and novel gene families across ecological guilds.</title>
        <authorList>
            <consortium name="Lawrence Berkeley National Laboratory"/>
            <person name="Harder C.B."/>
            <person name="Miyauchi S."/>
            <person name="Viragh M."/>
            <person name="Kuo A."/>
            <person name="Thoen E."/>
            <person name="Andreopoulos B."/>
            <person name="Lu D."/>
            <person name="Skrede I."/>
            <person name="Drula E."/>
            <person name="Henrissat B."/>
            <person name="Morin E."/>
            <person name="Kohler A."/>
            <person name="Barry K."/>
            <person name="LaButti K."/>
            <person name="Morin E."/>
            <person name="Salamov A."/>
            <person name="Lipzen A."/>
            <person name="Mereny Z."/>
            <person name="Hegedus B."/>
            <person name="Baldrian P."/>
            <person name="Stursova M."/>
            <person name="Weitz H."/>
            <person name="Taylor A."/>
            <person name="Grigoriev I.V."/>
            <person name="Nagy L.G."/>
            <person name="Martin F."/>
            <person name="Kauserud H."/>
        </authorList>
    </citation>
    <scope>NUCLEOTIDE SEQUENCE</scope>
    <source>
        <strain evidence="1">CBHHK182m</strain>
    </source>
</reference>
<sequence length="131" mass="15277">MSPRSTDSEPDAKEEARLLRRAEAQQRYRDKHLTATRTKARQRMARLRAAARASPEATAAAAEHRRVIDADYRERCRKKKFIAKFGERALIQHYLPLHETHGPYILGKTWLWASEKAPRRGRKKSKKSKRS</sequence>
<proteinExistence type="predicted"/>
<keyword evidence="2" id="KW-1185">Reference proteome</keyword>
<gene>
    <name evidence="1" type="ORF">B0H16DRAFT_1739423</name>
</gene>
<evidence type="ECO:0000313" key="2">
    <source>
        <dbReference type="Proteomes" id="UP001215598"/>
    </source>
</evidence>